<dbReference type="AlphaFoldDB" id="A0A242M8M3"/>
<reference evidence="1 2" key="1">
    <citation type="submission" date="2017-03" db="EMBL/GenBank/DDBJ databases">
        <title>Genome analysis of strain PAMC 26577.</title>
        <authorList>
            <person name="Oh H.-M."/>
            <person name="Yang J.-A."/>
        </authorList>
    </citation>
    <scope>NUCLEOTIDE SEQUENCE [LARGE SCALE GENOMIC DNA]</scope>
    <source>
        <strain evidence="1 2">PAMC 26577</strain>
    </source>
</reference>
<proteinExistence type="predicted"/>
<gene>
    <name evidence="1" type="ORF">PAMC26577_36935</name>
</gene>
<sequence length="45" mass="4769">MMPWDLKPDGAGIVMHTGAAAAWRVRAAVFSASKLFLLAATTYAC</sequence>
<organism evidence="1 2">
    <name type="scientific">Caballeronia sordidicola</name>
    <name type="common">Burkholderia sordidicola</name>
    <dbReference type="NCBI Taxonomy" id="196367"/>
    <lineage>
        <taxon>Bacteria</taxon>
        <taxon>Pseudomonadati</taxon>
        <taxon>Pseudomonadota</taxon>
        <taxon>Betaproteobacteria</taxon>
        <taxon>Burkholderiales</taxon>
        <taxon>Burkholderiaceae</taxon>
        <taxon>Caballeronia</taxon>
    </lineage>
</organism>
<name>A0A242M8M3_CABSO</name>
<evidence type="ECO:0000313" key="1">
    <source>
        <dbReference type="EMBL" id="OTP67252.1"/>
    </source>
</evidence>
<accession>A0A242M8M3</accession>
<protein>
    <submittedName>
        <fullName evidence="1">Uncharacterized protein</fullName>
    </submittedName>
</protein>
<evidence type="ECO:0000313" key="2">
    <source>
        <dbReference type="Proteomes" id="UP000195221"/>
    </source>
</evidence>
<dbReference type="Proteomes" id="UP000195221">
    <property type="component" value="Unassembled WGS sequence"/>
</dbReference>
<comment type="caution">
    <text evidence="1">The sequence shown here is derived from an EMBL/GenBank/DDBJ whole genome shotgun (WGS) entry which is preliminary data.</text>
</comment>
<dbReference type="EMBL" id="NBTZ01000156">
    <property type="protein sequence ID" value="OTP67252.1"/>
    <property type="molecule type" value="Genomic_DNA"/>
</dbReference>